<dbReference type="SUPFAM" id="SSF52467">
    <property type="entry name" value="DHS-like NAD/FAD-binding domain"/>
    <property type="match status" value="1"/>
</dbReference>
<dbReference type="GO" id="GO:0005948">
    <property type="term" value="C:acetolactate synthase complex"/>
    <property type="evidence" value="ECO:0007669"/>
    <property type="project" value="TreeGrafter"/>
</dbReference>
<feature type="domain" description="Thiamine pyrophosphate enzyme TPP-binding" evidence="14">
    <location>
        <begin position="404"/>
        <end position="556"/>
    </location>
</feature>
<evidence type="ECO:0000259" key="14">
    <source>
        <dbReference type="Pfam" id="PF02775"/>
    </source>
</evidence>
<dbReference type="InterPro" id="IPR011766">
    <property type="entry name" value="TPP_enzyme_TPP-bd"/>
</dbReference>
<dbReference type="InterPro" id="IPR000399">
    <property type="entry name" value="TPP-bd_CS"/>
</dbReference>
<evidence type="ECO:0000256" key="5">
    <source>
        <dbReference type="ARBA" id="ARBA00022679"/>
    </source>
</evidence>
<evidence type="ECO:0000313" key="17">
    <source>
        <dbReference type="Proteomes" id="UP000826300"/>
    </source>
</evidence>
<dbReference type="Pfam" id="PF00205">
    <property type="entry name" value="TPP_enzyme_M"/>
    <property type="match status" value="1"/>
</dbReference>
<dbReference type="Pfam" id="PF02775">
    <property type="entry name" value="TPP_enzyme_C"/>
    <property type="match status" value="1"/>
</dbReference>
<evidence type="ECO:0000256" key="4">
    <source>
        <dbReference type="ARBA" id="ARBA00012971"/>
    </source>
</evidence>
<dbReference type="Pfam" id="PF02776">
    <property type="entry name" value="TPP_enzyme_N"/>
    <property type="match status" value="1"/>
</dbReference>
<keyword evidence="9 16" id="KW-0012">Acyltransferase</keyword>
<keyword evidence="5 16" id="KW-0808">Transferase</keyword>
<keyword evidence="17" id="KW-1185">Reference proteome</keyword>
<organism evidence="16 17">
    <name type="scientific">Neotabrizicola shimadae</name>
    <dbReference type="NCBI Taxonomy" id="2807096"/>
    <lineage>
        <taxon>Bacteria</taxon>
        <taxon>Pseudomonadati</taxon>
        <taxon>Pseudomonadota</taxon>
        <taxon>Alphaproteobacteria</taxon>
        <taxon>Rhodobacterales</taxon>
        <taxon>Paracoccaceae</taxon>
        <taxon>Neotabrizicola</taxon>
    </lineage>
</organism>
<dbReference type="NCBIfam" id="TIGR03457">
    <property type="entry name" value="sulphoacet_xsc"/>
    <property type="match status" value="1"/>
</dbReference>
<feature type="domain" description="Thiamine pyrophosphate enzyme N-terminal TPP-binding" evidence="15">
    <location>
        <begin position="3"/>
        <end position="119"/>
    </location>
</feature>
<dbReference type="KEGG" id="nsm:JO391_04155"/>
<sequence length="591" mass="63310">MRMTTEEAFVKVLQRHGIRDVFGIIGSAFMPISDLFPKAGIRFWDCAHEGSGGMMADGYTRASGKMSMMIAQNGPGITNFVTAVKTAYWNHTPLLLVTPQAANKTIGQGGFQEVEQMALFKDMVAYQEEVRDPARIPEVLNRVILNAKRASAPAQMNVPRDMFTQVIDVALPAIVEFERPSGGSAALDEAAALLSSARFPVILNGAGVVLSGAIPASMKLAERLDAPVCVGYQHNDAFPGSHPLFAGPLGYNGSKAAMELIAQADVVLALGTRLNPFSTLPGYGLDYWPKDAKIIQVDLNPARIGLTKPVAVGIVGDAGKVAEGILARLSRTAGDAGRSDRKALIAQKKSAWAQQLASMDHEDDDPGTTWNARARAAKPQWMSPRMAWRAIQSALPKEAIISSDIGNNCAIGNAYPTFEAGRKYLAPGLFGPCGYGLPSVVGAKIACPDTPVVGFSGDGAFGIAVTELTAIGRGEWPAITQVVFRNYQWGAEKRNSTLWYDDNFVGTELNEQVSYAGIAKACGLQGVVARTMDELTAALRQAIDDQMNHGKTTLIEAMINQELGEPFRRDAMKKPVEVAGILASDMREQAV</sequence>
<dbReference type="InterPro" id="IPR045229">
    <property type="entry name" value="TPP_enz"/>
</dbReference>
<dbReference type="EMBL" id="CP069370">
    <property type="protein sequence ID" value="QYZ70716.1"/>
    <property type="molecule type" value="Genomic_DNA"/>
</dbReference>
<dbReference type="EC" id="2.3.3.15" evidence="4 11"/>
<dbReference type="PANTHER" id="PTHR18968:SF13">
    <property type="entry name" value="ACETOLACTATE SYNTHASE CATALYTIC SUBUNIT, MITOCHONDRIAL"/>
    <property type="match status" value="1"/>
</dbReference>
<dbReference type="AlphaFoldDB" id="A0A8G0ZXJ2"/>
<reference evidence="16" key="1">
    <citation type="submission" date="2021-02" db="EMBL/GenBank/DDBJ databases">
        <title>Rhodobacter shimadae sp. nov., an aerobic anoxygenic phototrophic bacterium isolated from a hot spring.</title>
        <authorList>
            <person name="Muramatsu S."/>
            <person name="Haruta S."/>
            <person name="Hirose S."/>
            <person name="Hanada S."/>
        </authorList>
    </citation>
    <scope>NUCLEOTIDE SEQUENCE</scope>
    <source>
        <strain evidence="16">N10</strain>
    </source>
</reference>
<evidence type="ECO:0000256" key="12">
    <source>
        <dbReference type="RuleBase" id="RU362132"/>
    </source>
</evidence>
<evidence type="ECO:0000256" key="7">
    <source>
        <dbReference type="ARBA" id="ARBA00022842"/>
    </source>
</evidence>
<dbReference type="GO" id="GO:0050660">
    <property type="term" value="F:flavin adenine dinucleotide binding"/>
    <property type="evidence" value="ECO:0007669"/>
    <property type="project" value="TreeGrafter"/>
</dbReference>
<keyword evidence="8 12" id="KW-0786">Thiamine pyrophosphate</keyword>
<evidence type="ECO:0000256" key="3">
    <source>
        <dbReference type="ARBA" id="ARBA00007812"/>
    </source>
</evidence>
<name>A0A8G0ZXJ2_9RHOB</name>
<evidence type="ECO:0000256" key="8">
    <source>
        <dbReference type="ARBA" id="ARBA00023052"/>
    </source>
</evidence>
<dbReference type="RefSeq" id="WP_220662933.1">
    <property type="nucleotide sequence ID" value="NZ_CP069370.1"/>
</dbReference>
<evidence type="ECO:0000256" key="2">
    <source>
        <dbReference type="ARBA" id="ARBA00001964"/>
    </source>
</evidence>
<dbReference type="FunFam" id="3.40.50.970:FF:000107">
    <property type="entry name" value="Sulfoacetaldehyde acetyltransferase Xsc"/>
    <property type="match status" value="1"/>
</dbReference>
<proteinExistence type="inferred from homology"/>
<dbReference type="GO" id="GO:0003984">
    <property type="term" value="F:acetolactate synthase activity"/>
    <property type="evidence" value="ECO:0007669"/>
    <property type="project" value="TreeGrafter"/>
</dbReference>
<dbReference type="GO" id="GO:0050487">
    <property type="term" value="F:sulfoacetaldehyde acetyltransferase activity"/>
    <property type="evidence" value="ECO:0007669"/>
    <property type="project" value="UniProtKB-UniRule"/>
</dbReference>
<evidence type="ECO:0000259" key="13">
    <source>
        <dbReference type="Pfam" id="PF00205"/>
    </source>
</evidence>
<dbReference type="GO" id="GO:0000287">
    <property type="term" value="F:magnesium ion binding"/>
    <property type="evidence" value="ECO:0007669"/>
    <property type="project" value="InterPro"/>
</dbReference>
<evidence type="ECO:0000259" key="15">
    <source>
        <dbReference type="Pfam" id="PF02776"/>
    </source>
</evidence>
<dbReference type="NCBIfam" id="NF005713">
    <property type="entry name" value="PRK07525.1"/>
    <property type="match status" value="1"/>
</dbReference>
<dbReference type="PROSITE" id="PS00187">
    <property type="entry name" value="TPP_ENZYMES"/>
    <property type="match status" value="1"/>
</dbReference>
<dbReference type="GO" id="GO:0009097">
    <property type="term" value="P:isoleucine biosynthetic process"/>
    <property type="evidence" value="ECO:0007669"/>
    <property type="project" value="TreeGrafter"/>
</dbReference>
<keyword evidence="6" id="KW-0479">Metal-binding</keyword>
<protein>
    <recommendedName>
        <fullName evidence="10 11">Sulfoacetaldehyde acetyltransferase</fullName>
        <ecNumber evidence="4 11">2.3.3.15</ecNumber>
    </recommendedName>
</protein>
<dbReference type="PANTHER" id="PTHR18968">
    <property type="entry name" value="THIAMINE PYROPHOSPHATE ENZYMES"/>
    <property type="match status" value="1"/>
</dbReference>
<dbReference type="GO" id="GO:0009099">
    <property type="term" value="P:L-valine biosynthetic process"/>
    <property type="evidence" value="ECO:0007669"/>
    <property type="project" value="TreeGrafter"/>
</dbReference>
<feature type="domain" description="Thiamine pyrophosphate enzyme central" evidence="13">
    <location>
        <begin position="187"/>
        <end position="323"/>
    </location>
</feature>
<dbReference type="Proteomes" id="UP000826300">
    <property type="component" value="Chromosome"/>
</dbReference>
<dbReference type="SUPFAM" id="SSF52518">
    <property type="entry name" value="Thiamin diphosphate-binding fold (THDP-binding)"/>
    <property type="match status" value="2"/>
</dbReference>
<evidence type="ECO:0000256" key="10">
    <source>
        <dbReference type="ARBA" id="ARBA00074574"/>
    </source>
</evidence>
<dbReference type="Gene3D" id="3.40.50.1220">
    <property type="entry name" value="TPP-binding domain"/>
    <property type="match status" value="1"/>
</dbReference>
<dbReference type="GO" id="GO:0030976">
    <property type="term" value="F:thiamine pyrophosphate binding"/>
    <property type="evidence" value="ECO:0007669"/>
    <property type="project" value="InterPro"/>
</dbReference>
<dbReference type="InterPro" id="IPR012000">
    <property type="entry name" value="Thiamin_PyroP_enz_cen_dom"/>
</dbReference>
<dbReference type="InterPro" id="IPR017820">
    <property type="entry name" value="Sulphoacetald_Actrfrase"/>
</dbReference>
<comment type="similarity">
    <text evidence="3 12">Belongs to the TPP enzyme family.</text>
</comment>
<evidence type="ECO:0000313" key="16">
    <source>
        <dbReference type="EMBL" id="QYZ70716.1"/>
    </source>
</evidence>
<dbReference type="Gene3D" id="3.40.50.970">
    <property type="match status" value="2"/>
</dbReference>
<comment type="cofactor">
    <cofactor evidence="2">
        <name>thiamine diphosphate</name>
        <dbReference type="ChEBI" id="CHEBI:58937"/>
    </cofactor>
</comment>
<evidence type="ECO:0000256" key="9">
    <source>
        <dbReference type="ARBA" id="ARBA00023315"/>
    </source>
</evidence>
<dbReference type="InterPro" id="IPR029061">
    <property type="entry name" value="THDP-binding"/>
</dbReference>
<comment type="cofactor">
    <cofactor evidence="1">
        <name>Mg(2+)</name>
        <dbReference type="ChEBI" id="CHEBI:18420"/>
    </cofactor>
</comment>
<dbReference type="GO" id="GO:0019529">
    <property type="term" value="P:taurine catabolic process"/>
    <property type="evidence" value="ECO:0007669"/>
    <property type="project" value="UniProtKB-UniRule"/>
</dbReference>
<keyword evidence="7" id="KW-0460">Magnesium</keyword>
<dbReference type="InterPro" id="IPR029035">
    <property type="entry name" value="DHS-like_NAD/FAD-binding_dom"/>
</dbReference>
<gene>
    <name evidence="16" type="primary">xsc</name>
    <name evidence="16" type="ORF">JO391_04155</name>
</gene>
<accession>A0A8G0ZXJ2</accession>
<evidence type="ECO:0000256" key="11">
    <source>
        <dbReference type="NCBIfam" id="TIGR03457"/>
    </source>
</evidence>
<dbReference type="CDD" id="cd07035">
    <property type="entry name" value="TPP_PYR_POX_like"/>
    <property type="match status" value="1"/>
</dbReference>
<evidence type="ECO:0000256" key="1">
    <source>
        <dbReference type="ARBA" id="ARBA00001946"/>
    </source>
</evidence>
<dbReference type="InterPro" id="IPR012001">
    <property type="entry name" value="Thiamin_PyroP_enz_TPP-bd_dom"/>
</dbReference>
<evidence type="ECO:0000256" key="6">
    <source>
        <dbReference type="ARBA" id="ARBA00022723"/>
    </source>
</evidence>